<reference evidence="1" key="1">
    <citation type="submission" date="2023-03" db="EMBL/GenBank/DDBJ databases">
        <title>Andean soil-derived lignocellulolytic bacterial consortium as a source of novel taxa and putative plastic-active enzymes.</title>
        <authorList>
            <person name="Diaz-Garcia L."/>
            <person name="Chuvochina M."/>
            <person name="Feuerriegel G."/>
            <person name="Bunk B."/>
            <person name="Sproer C."/>
            <person name="Streit W.R."/>
            <person name="Rodriguez L.M."/>
            <person name="Overmann J."/>
            <person name="Jimenez D.J."/>
        </authorList>
    </citation>
    <scope>NUCLEOTIDE SEQUENCE</scope>
    <source>
        <strain evidence="1">MAG 4196</strain>
    </source>
</reference>
<proteinExistence type="predicted"/>
<dbReference type="AlphaFoldDB" id="A0AAJ5VUG7"/>
<organism evidence="1 2">
    <name type="scientific">Candidatus Devosia phytovorans</name>
    <dbReference type="NCBI Taxonomy" id="3121372"/>
    <lineage>
        <taxon>Bacteria</taxon>
        <taxon>Pseudomonadati</taxon>
        <taxon>Pseudomonadota</taxon>
        <taxon>Alphaproteobacteria</taxon>
        <taxon>Hyphomicrobiales</taxon>
        <taxon>Devosiaceae</taxon>
        <taxon>Devosia</taxon>
    </lineage>
</organism>
<sequence>MRPAPRITPGEIVARAILYPNGAHLLEVAVPSGIVGMKFDAGQVAQLEAAIVEFKAQAVSADGGPDFHHIKSVPLEVSR</sequence>
<name>A0AAJ5VUG7_9HYPH</name>
<accession>A0AAJ5VUG7</accession>
<evidence type="ECO:0000313" key="1">
    <source>
        <dbReference type="EMBL" id="WEK04542.1"/>
    </source>
</evidence>
<protein>
    <submittedName>
        <fullName evidence="1">Uncharacterized protein</fullName>
    </submittedName>
</protein>
<gene>
    <name evidence="1" type="ORF">P0Y65_20595</name>
</gene>
<evidence type="ECO:0000313" key="2">
    <source>
        <dbReference type="Proteomes" id="UP001217476"/>
    </source>
</evidence>
<dbReference type="Proteomes" id="UP001217476">
    <property type="component" value="Chromosome"/>
</dbReference>
<dbReference type="EMBL" id="CP119312">
    <property type="protein sequence ID" value="WEK04542.1"/>
    <property type="molecule type" value="Genomic_DNA"/>
</dbReference>